<keyword evidence="2" id="KW-1185">Reference proteome</keyword>
<proteinExistence type="predicted"/>
<dbReference type="OrthoDB" id="5588846at2759"/>
<dbReference type="Proteomes" id="UP000054270">
    <property type="component" value="Unassembled WGS sequence"/>
</dbReference>
<dbReference type="EMBL" id="KN817661">
    <property type="protein sequence ID" value="KJA14902.1"/>
    <property type="molecule type" value="Genomic_DNA"/>
</dbReference>
<sequence length="210" mass="23320">MRAVVLPTQAAMPGEVLFRPALTFHNSARPQLPARANTIIPCSAVPALRTTALAFMRVARTPRIYAGALERYRMACRGFEWGLTVPFADQLWERLTALEDAAIHDGKPLPVRMAEHVQTSHRHDPDIYTATDTVSHAIAQLRAFAKHLLNQVRTPLPKPVFHATCTSLVGARLLMRMVGATKVPDDHVSPLIVFRHIAPCTSRARRLLDT</sequence>
<organism evidence="1 2">
    <name type="scientific">Hypholoma sublateritium (strain FD-334 SS-4)</name>
    <dbReference type="NCBI Taxonomy" id="945553"/>
    <lineage>
        <taxon>Eukaryota</taxon>
        <taxon>Fungi</taxon>
        <taxon>Dikarya</taxon>
        <taxon>Basidiomycota</taxon>
        <taxon>Agaricomycotina</taxon>
        <taxon>Agaricomycetes</taxon>
        <taxon>Agaricomycetidae</taxon>
        <taxon>Agaricales</taxon>
        <taxon>Agaricineae</taxon>
        <taxon>Strophariaceae</taxon>
        <taxon>Hypholoma</taxon>
    </lineage>
</organism>
<evidence type="ECO:0000313" key="1">
    <source>
        <dbReference type="EMBL" id="KJA14902.1"/>
    </source>
</evidence>
<accession>A0A0D2KJT1</accession>
<protein>
    <submittedName>
        <fullName evidence="1">Uncharacterized protein</fullName>
    </submittedName>
</protein>
<dbReference type="STRING" id="945553.A0A0D2KJT1"/>
<evidence type="ECO:0000313" key="2">
    <source>
        <dbReference type="Proteomes" id="UP000054270"/>
    </source>
</evidence>
<gene>
    <name evidence="1" type="ORF">HYPSUDRAFT_1070935</name>
</gene>
<name>A0A0D2KJT1_HYPSF</name>
<dbReference type="AlphaFoldDB" id="A0A0D2KJT1"/>
<reference evidence="2" key="1">
    <citation type="submission" date="2014-04" db="EMBL/GenBank/DDBJ databases">
        <title>Evolutionary Origins and Diversification of the Mycorrhizal Mutualists.</title>
        <authorList>
            <consortium name="DOE Joint Genome Institute"/>
            <consortium name="Mycorrhizal Genomics Consortium"/>
            <person name="Kohler A."/>
            <person name="Kuo A."/>
            <person name="Nagy L.G."/>
            <person name="Floudas D."/>
            <person name="Copeland A."/>
            <person name="Barry K.W."/>
            <person name="Cichocki N."/>
            <person name="Veneault-Fourrey C."/>
            <person name="LaButti K."/>
            <person name="Lindquist E.A."/>
            <person name="Lipzen A."/>
            <person name="Lundell T."/>
            <person name="Morin E."/>
            <person name="Murat C."/>
            <person name="Riley R."/>
            <person name="Ohm R."/>
            <person name="Sun H."/>
            <person name="Tunlid A."/>
            <person name="Henrissat B."/>
            <person name="Grigoriev I.V."/>
            <person name="Hibbett D.S."/>
            <person name="Martin F."/>
        </authorList>
    </citation>
    <scope>NUCLEOTIDE SEQUENCE [LARGE SCALE GENOMIC DNA]</scope>
    <source>
        <strain evidence="2">FD-334 SS-4</strain>
    </source>
</reference>